<gene>
    <name evidence="3" type="ORF">E6C60_2908</name>
</gene>
<dbReference type="RefSeq" id="WP_138226464.1">
    <property type="nucleotide sequence ID" value="NZ_CP040396.1"/>
</dbReference>
<dbReference type="Proteomes" id="UP000300879">
    <property type="component" value="Chromosome"/>
</dbReference>
<name>A0A4P8XSJ5_9BACL</name>
<organism evidence="3 4">
    <name type="scientific">Paenibacillus algicola</name>
    <dbReference type="NCBI Taxonomy" id="2565926"/>
    <lineage>
        <taxon>Bacteria</taxon>
        <taxon>Bacillati</taxon>
        <taxon>Bacillota</taxon>
        <taxon>Bacilli</taxon>
        <taxon>Bacillales</taxon>
        <taxon>Paenibacillaceae</taxon>
        <taxon>Paenibacillus</taxon>
    </lineage>
</organism>
<feature type="region of interest" description="Disordered" evidence="1">
    <location>
        <begin position="1"/>
        <end position="25"/>
    </location>
</feature>
<keyword evidence="4" id="KW-1185">Reference proteome</keyword>
<dbReference type="KEGG" id="palo:E6C60_2908"/>
<keyword evidence="2" id="KW-1133">Transmembrane helix</keyword>
<dbReference type="AlphaFoldDB" id="A0A4P8XSJ5"/>
<evidence type="ECO:0000256" key="1">
    <source>
        <dbReference type="SAM" id="MobiDB-lite"/>
    </source>
</evidence>
<feature type="transmembrane region" description="Helical" evidence="2">
    <location>
        <begin position="34"/>
        <end position="58"/>
    </location>
</feature>
<proteinExistence type="predicted"/>
<protein>
    <submittedName>
        <fullName evidence="3">Uncharacterized protein</fullName>
    </submittedName>
</protein>
<feature type="transmembrane region" description="Helical" evidence="2">
    <location>
        <begin position="78"/>
        <end position="101"/>
    </location>
</feature>
<dbReference type="EMBL" id="CP040396">
    <property type="protein sequence ID" value="QCT03619.1"/>
    <property type="molecule type" value="Genomic_DNA"/>
</dbReference>
<feature type="transmembrane region" description="Helical" evidence="2">
    <location>
        <begin position="113"/>
        <end position="135"/>
    </location>
</feature>
<dbReference type="OrthoDB" id="2663461at2"/>
<accession>A0A4P8XSJ5</accession>
<reference evidence="3 4" key="1">
    <citation type="submission" date="2019-05" db="EMBL/GenBank/DDBJ databases">
        <authorList>
            <person name="Chen C."/>
        </authorList>
    </citation>
    <scope>NUCLEOTIDE SEQUENCE [LARGE SCALE GENOMIC DNA]</scope>
    <source>
        <strain evidence="3 4">HB172198</strain>
    </source>
</reference>
<evidence type="ECO:0000256" key="2">
    <source>
        <dbReference type="SAM" id="Phobius"/>
    </source>
</evidence>
<evidence type="ECO:0000313" key="4">
    <source>
        <dbReference type="Proteomes" id="UP000300879"/>
    </source>
</evidence>
<sequence>MSNPSKPKQAEASTKAKPHIFIPPEDRKTSKSGIFSLSIAVITMLGYIILASLGTSMIEPYLTPDGTIVPPQEALEKMSVLAAVFIVILVLNLAGLILGIIGSMNKNSKRAIAVVGSIINGVVLFTILSMFVFVLNG</sequence>
<evidence type="ECO:0000313" key="3">
    <source>
        <dbReference type="EMBL" id="QCT03619.1"/>
    </source>
</evidence>
<keyword evidence="2" id="KW-0472">Membrane</keyword>
<keyword evidence="2" id="KW-0812">Transmembrane</keyword>